<gene>
    <name evidence="13" type="ORF">SAMN05192573_13025</name>
</gene>
<keyword evidence="2 8" id="KW-0813">Transport</keyword>
<dbReference type="SUPFAM" id="SSF56935">
    <property type="entry name" value="Porins"/>
    <property type="match status" value="1"/>
</dbReference>
<accession>A0A1G8N1K0</accession>
<evidence type="ECO:0000259" key="11">
    <source>
        <dbReference type="Pfam" id="PF00593"/>
    </source>
</evidence>
<keyword evidence="3 8" id="KW-1134">Transmembrane beta strand</keyword>
<keyword evidence="5 9" id="KW-0798">TonB box</keyword>
<organism evidence="13 14">
    <name type="scientific">Mucilaginibacter gossypii</name>
    <dbReference type="NCBI Taxonomy" id="551996"/>
    <lineage>
        <taxon>Bacteria</taxon>
        <taxon>Pseudomonadati</taxon>
        <taxon>Bacteroidota</taxon>
        <taxon>Sphingobacteriia</taxon>
        <taxon>Sphingobacteriales</taxon>
        <taxon>Sphingobacteriaceae</taxon>
        <taxon>Mucilaginibacter</taxon>
    </lineage>
</organism>
<dbReference type="InterPro" id="IPR012910">
    <property type="entry name" value="Plug_dom"/>
</dbReference>
<dbReference type="EMBL" id="FNCG01000030">
    <property type="protein sequence ID" value="SDI74068.1"/>
    <property type="molecule type" value="Genomic_DNA"/>
</dbReference>
<evidence type="ECO:0000256" key="2">
    <source>
        <dbReference type="ARBA" id="ARBA00022448"/>
    </source>
</evidence>
<evidence type="ECO:0000313" key="13">
    <source>
        <dbReference type="EMBL" id="SDI74068.1"/>
    </source>
</evidence>
<dbReference type="Proteomes" id="UP000199705">
    <property type="component" value="Unassembled WGS sequence"/>
</dbReference>
<dbReference type="InterPro" id="IPR037066">
    <property type="entry name" value="Plug_dom_sf"/>
</dbReference>
<dbReference type="Pfam" id="PF00593">
    <property type="entry name" value="TonB_dep_Rec_b-barrel"/>
    <property type="match status" value="1"/>
</dbReference>
<reference evidence="14" key="1">
    <citation type="submission" date="2016-10" db="EMBL/GenBank/DDBJ databases">
        <authorList>
            <person name="Varghese N."/>
            <person name="Submissions S."/>
        </authorList>
    </citation>
    <scope>NUCLEOTIDE SEQUENCE [LARGE SCALE GENOMIC DNA]</scope>
    <source>
        <strain evidence="14">Gh-67</strain>
    </source>
</reference>
<dbReference type="Pfam" id="PF07715">
    <property type="entry name" value="Plug"/>
    <property type="match status" value="1"/>
</dbReference>
<comment type="subcellular location">
    <subcellularLocation>
        <location evidence="1 8">Cell outer membrane</location>
        <topology evidence="1 8">Multi-pass membrane protein</topology>
    </subcellularLocation>
</comment>
<protein>
    <submittedName>
        <fullName evidence="13">TonB-linked outer membrane protein, SusC/RagA family</fullName>
    </submittedName>
</protein>
<name>A0A1G8N1K0_9SPHI</name>
<keyword evidence="7 8" id="KW-0998">Cell outer membrane</keyword>
<dbReference type="Gene3D" id="2.170.130.10">
    <property type="entry name" value="TonB-dependent receptor, plug domain"/>
    <property type="match status" value="1"/>
</dbReference>
<dbReference type="AlphaFoldDB" id="A0A1G8N1K0"/>
<evidence type="ECO:0000313" key="14">
    <source>
        <dbReference type="Proteomes" id="UP000199705"/>
    </source>
</evidence>
<keyword evidence="6 8" id="KW-0472">Membrane</keyword>
<evidence type="ECO:0000256" key="5">
    <source>
        <dbReference type="ARBA" id="ARBA00023077"/>
    </source>
</evidence>
<dbReference type="InterPro" id="IPR008969">
    <property type="entry name" value="CarboxyPept-like_regulatory"/>
</dbReference>
<proteinExistence type="inferred from homology"/>
<dbReference type="PROSITE" id="PS52016">
    <property type="entry name" value="TONB_DEPENDENT_REC_3"/>
    <property type="match status" value="1"/>
</dbReference>
<dbReference type="FunFam" id="2.170.130.10:FF:000008">
    <property type="entry name" value="SusC/RagA family TonB-linked outer membrane protein"/>
    <property type="match status" value="1"/>
</dbReference>
<evidence type="ECO:0000259" key="12">
    <source>
        <dbReference type="Pfam" id="PF07715"/>
    </source>
</evidence>
<feature type="signal peptide" evidence="10">
    <location>
        <begin position="1"/>
        <end position="28"/>
    </location>
</feature>
<evidence type="ECO:0000256" key="3">
    <source>
        <dbReference type="ARBA" id="ARBA00022452"/>
    </source>
</evidence>
<dbReference type="NCBIfam" id="TIGR04056">
    <property type="entry name" value="OMP_RagA_SusC"/>
    <property type="match status" value="1"/>
</dbReference>
<keyword evidence="4 8" id="KW-0812">Transmembrane</keyword>
<feature type="chain" id="PRO_5011643910" evidence="10">
    <location>
        <begin position="29"/>
        <end position="1071"/>
    </location>
</feature>
<evidence type="ECO:0000256" key="4">
    <source>
        <dbReference type="ARBA" id="ARBA00022692"/>
    </source>
</evidence>
<dbReference type="InterPro" id="IPR023996">
    <property type="entry name" value="TonB-dep_OMP_SusC/RagA"/>
</dbReference>
<sequence>MKRIFIYSCKMLLLLLLFNVAGANSALAQKLSITGTITDSKHQPVSAASVQIKGTKSGTTSDIDGKYSIKASAGQVLIFKSIGFDAKEVTVGTNNTINVSLTETESQLNEVVVIGYGAQKRANVTGSQATFKADNLNERAITRVDQALVGQMAGVTVKQTTGVPGKAFSVNVRGSGSISAGNEPLYVIDGFPLSVSAIGSGGSFGSGNPLDNINPNDIEDIQVLKDAAAAAIYGSRASNGVVLITTKKGKSGKAKISYSAYYGYNAAAKYLPMLNGDQWIDRATEMINAAYVLKYGAKGATASDDNATRQAMNGGAFSSAYMLDPRWAMPGHPGLQYIDWQKAIEQKGAMQNQALSASGGNEFVNYFISGNYANQDGFVKGLGYKAYSARANVEARIAKNLKLGLNIAPTYSISQDPGVEGKDNIFHQAISYSPIQEDTVGLYPNAFKNGQYTWGNSPNSPIAKLENKVGQTKKYRTLGSIFAEYEIIKGLTLRSSLNLDNVDNATNSYTPYTIAGNLASRTFDAAKNPNLTANTSGSYSTFKRQTFVNENTLTYNTTIHANHSLSILLGQSYNTDRLDQSSLSSVGGYTSSVIQTLNAAAAVTGSTSSTKSVLVSYFSRAQYAYKNKYLLSASLREDGSSRFGGNTKYGIFPSASVGWRIIQEDFMKRLSAVSDLKLRFSYGVNGNNSIADYGSISQIGSYGYVLGSPQALAIGQAPSNLPNPDIKWEKSQTYDVGLDFGFFSNRLTGSFDYYNKLNTDLLLNVPILQSTGFSSQLRNAGSVRNIGQELELTSRNLVGKVQWSTSINISHYKNKIVSLYGNQKQIIIPNSFDVSDAILRVGQPINSIYVVRQIGFLTQADIDNHVATYGTGETVGDPKYQDLNGDGVITEADKQIVGHPSPNYTWGITNTVRWKGFDFTVLVQGQNGGSVYSLLGRAITRTGQGFTDNAPAFYDNRWRSPENQGAGRVSKAYSTFGFVANTDWLYSSDYVRVRNITLGYDLKNIFKTKVLGAARLYVTAENFFGHDKYYGGFNPEAQNTAISSDSNYPEAGDYGGLPLAKSLIFGLNVTF</sequence>
<dbReference type="STRING" id="551996.SAMN05192573_13025"/>
<dbReference type="GO" id="GO:0009279">
    <property type="term" value="C:cell outer membrane"/>
    <property type="evidence" value="ECO:0007669"/>
    <property type="project" value="UniProtKB-SubCell"/>
</dbReference>
<feature type="domain" description="TonB-dependent receptor plug" evidence="12">
    <location>
        <begin position="122"/>
        <end position="241"/>
    </location>
</feature>
<dbReference type="InterPro" id="IPR023997">
    <property type="entry name" value="TonB-dep_OMP_SusC/RagA_CS"/>
</dbReference>
<evidence type="ECO:0000256" key="6">
    <source>
        <dbReference type="ARBA" id="ARBA00023136"/>
    </source>
</evidence>
<keyword evidence="14" id="KW-1185">Reference proteome</keyword>
<dbReference type="SUPFAM" id="SSF49464">
    <property type="entry name" value="Carboxypeptidase regulatory domain-like"/>
    <property type="match status" value="1"/>
</dbReference>
<dbReference type="Pfam" id="PF13715">
    <property type="entry name" value="CarbopepD_reg_2"/>
    <property type="match status" value="1"/>
</dbReference>
<dbReference type="Gene3D" id="2.40.170.20">
    <property type="entry name" value="TonB-dependent receptor, beta-barrel domain"/>
    <property type="match status" value="1"/>
</dbReference>
<dbReference type="NCBIfam" id="TIGR04057">
    <property type="entry name" value="SusC_RagA_signa"/>
    <property type="match status" value="1"/>
</dbReference>
<dbReference type="Gene3D" id="2.60.40.1120">
    <property type="entry name" value="Carboxypeptidase-like, regulatory domain"/>
    <property type="match status" value="1"/>
</dbReference>
<evidence type="ECO:0000256" key="7">
    <source>
        <dbReference type="ARBA" id="ARBA00023237"/>
    </source>
</evidence>
<dbReference type="InterPro" id="IPR000531">
    <property type="entry name" value="Beta-barrel_TonB"/>
</dbReference>
<comment type="similarity">
    <text evidence="8 9">Belongs to the TonB-dependent receptor family.</text>
</comment>
<keyword evidence="10" id="KW-0732">Signal</keyword>
<dbReference type="InterPro" id="IPR039426">
    <property type="entry name" value="TonB-dep_rcpt-like"/>
</dbReference>
<feature type="domain" description="TonB-dependent receptor-like beta-barrel" evidence="11">
    <location>
        <begin position="454"/>
        <end position="1022"/>
    </location>
</feature>
<evidence type="ECO:0000256" key="9">
    <source>
        <dbReference type="RuleBase" id="RU003357"/>
    </source>
</evidence>
<evidence type="ECO:0000256" key="1">
    <source>
        <dbReference type="ARBA" id="ARBA00004571"/>
    </source>
</evidence>
<evidence type="ECO:0000256" key="8">
    <source>
        <dbReference type="PROSITE-ProRule" id="PRU01360"/>
    </source>
</evidence>
<dbReference type="RefSeq" id="WP_091176213.1">
    <property type="nucleotide sequence ID" value="NZ_FNCG01000030.1"/>
</dbReference>
<dbReference type="InterPro" id="IPR036942">
    <property type="entry name" value="Beta-barrel_TonB_sf"/>
</dbReference>
<evidence type="ECO:0000256" key="10">
    <source>
        <dbReference type="SAM" id="SignalP"/>
    </source>
</evidence>